<organism evidence="1 2">
    <name type="scientific">Herbiconiux aconitum</name>
    <dbReference type="NCBI Taxonomy" id="2970913"/>
    <lineage>
        <taxon>Bacteria</taxon>
        <taxon>Bacillati</taxon>
        <taxon>Actinomycetota</taxon>
        <taxon>Actinomycetes</taxon>
        <taxon>Micrococcales</taxon>
        <taxon>Microbacteriaceae</taxon>
        <taxon>Herbiconiux</taxon>
    </lineage>
</organism>
<dbReference type="EMBL" id="JANLCM010000001">
    <property type="protein sequence ID" value="MCS5718442.1"/>
    <property type="molecule type" value="Genomic_DNA"/>
</dbReference>
<protein>
    <submittedName>
        <fullName evidence="1">Uncharacterized protein</fullName>
    </submittedName>
</protein>
<proteinExistence type="predicted"/>
<accession>A0ABT2GSA4</accession>
<comment type="caution">
    <text evidence="1">The sequence shown here is derived from an EMBL/GenBank/DDBJ whole genome shotgun (WGS) entry which is preliminary data.</text>
</comment>
<name>A0ABT2GSA4_9MICO</name>
<sequence>MTLAVHTGIAASDVICLRRLGYYWQSRNHHEAIEHLRGADAGSAGHLTTLLSLKTRGGYGHDTMSPTNVSRSVRAMQHLATAARAA</sequence>
<evidence type="ECO:0000313" key="1">
    <source>
        <dbReference type="EMBL" id="MCS5718442.1"/>
    </source>
</evidence>
<keyword evidence="2" id="KW-1185">Reference proteome</keyword>
<reference evidence="1" key="1">
    <citation type="submission" date="2022-08" db="EMBL/GenBank/DDBJ databases">
        <authorList>
            <person name="Deng Y."/>
            <person name="Han X.-F."/>
            <person name="Zhang Y.-Q."/>
        </authorList>
    </citation>
    <scope>NUCLEOTIDE SEQUENCE</scope>
    <source>
        <strain evidence="1">CPCC 205763</strain>
    </source>
</reference>
<dbReference type="RefSeq" id="WP_259507323.1">
    <property type="nucleotide sequence ID" value="NZ_JANLCM010000001.1"/>
</dbReference>
<dbReference type="Proteomes" id="UP001165584">
    <property type="component" value="Unassembled WGS sequence"/>
</dbReference>
<gene>
    <name evidence="1" type="ORF">N1027_09860</name>
</gene>
<evidence type="ECO:0000313" key="2">
    <source>
        <dbReference type="Proteomes" id="UP001165584"/>
    </source>
</evidence>